<reference evidence="1" key="1">
    <citation type="journal article" date="2011" name="PLoS Biol.">
        <title>Gene gain and loss during evolution of obligate parasitism in the white rust pathogen of Arabidopsis thaliana.</title>
        <authorList>
            <person name="Kemen E."/>
            <person name="Gardiner A."/>
            <person name="Schultz-Larsen T."/>
            <person name="Kemen A.C."/>
            <person name="Balmuth A.L."/>
            <person name="Robert-Seilaniantz A."/>
            <person name="Bailey K."/>
            <person name="Holub E."/>
            <person name="Studholme D.J."/>
            <person name="Maclean D."/>
            <person name="Jones J.D."/>
        </authorList>
    </citation>
    <scope>NUCLEOTIDE SEQUENCE</scope>
</reference>
<dbReference type="PANTHER" id="PTHR23022:SF135">
    <property type="entry name" value="SI:DKEY-77F5.3"/>
    <property type="match status" value="1"/>
</dbReference>
<dbReference type="EMBL" id="FR824313">
    <property type="protein sequence ID" value="CCA24980.1"/>
    <property type="molecule type" value="Genomic_DNA"/>
</dbReference>
<name>F0WUA2_9STRA</name>
<dbReference type="HOGENOM" id="CLU_033666_0_4_1"/>
<sequence length="200" mass="22676">MGSSTVYDIAKRNGLERPSNKDGRQLKIPEVIKRNIIQNTISGKCDTAVKAAGMLSHVFNIDVSAQTGRISVKNQKKQLEFAKIHQHWTIDDWNRVIWSDESKLNRFGSDGRLWCWKSKGEGLSDRFIQPTVKHGGGSVMVWGFMTAHGVGYLSRIDGILDAELYCKILEYELMQTLESYEMEKDAAIFQEANDPKHTAR</sequence>
<dbReference type="Gene3D" id="3.30.420.10">
    <property type="entry name" value="Ribonuclease H-like superfamily/Ribonuclease H"/>
    <property type="match status" value="1"/>
</dbReference>
<dbReference type="InterPro" id="IPR036397">
    <property type="entry name" value="RNaseH_sf"/>
</dbReference>
<gene>
    <name evidence="1" type="primary">AlNc14C268G9923</name>
    <name evidence="1" type="ORF">ALNC14_111240</name>
</gene>
<dbReference type="AlphaFoldDB" id="F0WUA2"/>
<evidence type="ECO:0000313" key="1">
    <source>
        <dbReference type="EMBL" id="CCA24980.1"/>
    </source>
</evidence>
<organism evidence="1">
    <name type="scientific">Albugo laibachii Nc14</name>
    <dbReference type="NCBI Taxonomy" id="890382"/>
    <lineage>
        <taxon>Eukaryota</taxon>
        <taxon>Sar</taxon>
        <taxon>Stramenopiles</taxon>
        <taxon>Oomycota</taxon>
        <taxon>Peronosporomycetes</taxon>
        <taxon>Albuginales</taxon>
        <taxon>Albuginaceae</taxon>
        <taxon>Albugo</taxon>
    </lineage>
</organism>
<dbReference type="PANTHER" id="PTHR23022">
    <property type="entry name" value="TRANSPOSABLE ELEMENT-RELATED"/>
    <property type="match status" value="1"/>
</dbReference>
<reference evidence="1" key="2">
    <citation type="submission" date="2011-02" db="EMBL/GenBank/DDBJ databases">
        <authorList>
            <person name="MacLean D."/>
        </authorList>
    </citation>
    <scope>NUCLEOTIDE SEQUENCE</scope>
</reference>
<protein>
    <submittedName>
        <fullName evidence="1">PREDICTED: similar to predicted protein putative</fullName>
    </submittedName>
</protein>
<proteinExistence type="predicted"/>
<dbReference type="InterPro" id="IPR052338">
    <property type="entry name" value="Transposase_5"/>
</dbReference>
<accession>F0WUA2</accession>
<dbReference type="GO" id="GO:0003676">
    <property type="term" value="F:nucleic acid binding"/>
    <property type="evidence" value="ECO:0007669"/>
    <property type="project" value="InterPro"/>
</dbReference>